<feature type="transmembrane region" description="Helical" evidence="9">
    <location>
        <begin position="106"/>
        <end position="125"/>
    </location>
</feature>
<dbReference type="Gene3D" id="1.20.1070.10">
    <property type="entry name" value="Rhodopsin 7-helix transmembrane proteins"/>
    <property type="match status" value="1"/>
</dbReference>
<comment type="caution">
    <text evidence="11">The sequence shown here is derived from an EMBL/GenBank/DDBJ whole genome shotgun (WGS) entry which is preliminary data.</text>
</comment>
<dbReference type="EMBL" id="CALNXI010001387">
    <property type="protein sequence ID" value="CAH3167309.1"/>
    <property type="molecule type" value="Genomic_DNA"/>
</dbReference>
<organism evidence="11 12">
    <name type="scientific">Porites evermanni</name>
    <dbReference type="NCBI Taxonomy" id="104178"/>
    <lineage>
        <taxon>Eukaryota</taxon>
        <taxon>Metazoa</taxon>
        <taxon>Cnidaria</taxon>
        <taxon>Anthozoa</taxon>
        <taxon>Hexacorallia</taxon>
        <taxon>Scleractinia</taxon>
        <taxon>Fungiina</taxon>
        <taxon>Poritidae</taxon>
        <taxon>Porites</taxon>
    </lineage>
</organism>
<evidence type="ECO:0000313" key="11">
    <source>
        <dbReference type="EMBL" id="CAH3167309.1"/>
    </source>
</evidence>
<feature type="domain" description="G-protein coupled receptors family 1 profile" evidence="10">
    <location>
        <begin position="45"/>
        <end position="208"/>
    </location>
</feature>
<keyword evidence="6 9" id="KW-0472">Membrane</keyword>
<evidence type="ECO:0000256" key="6">
    <source>
        <dbReference type="ARBA" id="ARBA00023136"/>
    </source>
</evidence>
<feature type="transmembrane region" description="Helical" evidence="9">
    <location>
        <begin position="66"/>
        <end position="86"/>
    </location>
</feature>
<evidence type="ECO:0000256" key="2">
    <source>
        <dbReference type="ARBA" id="ARBA00022475"/>
    </source>
</evidence>
<dbReference type="SUPFAM" id="SSF81321">
    <property type="entry name" value="Family A G protein-coupled receptor-like"/>
    <property type="match status" value="1"/>
</dbReference>
<evidence type="ECO:0000259" key="10">
    <source>
        <dbReference type="PROSITE" id="PS50262"/>
    </source>
</evidence>
<keyword evidence="2" id="KW-1003">Cell membrane</keyword>
<accession>A0ABN8QMF3</accession>
<dbReference type="CDD" id="cd00637">
    <property type="entry name" value="7tm_classA_rhodopsin-like"/>
    <property type="match status" value="1"/>
</dbReference>
<gene>
    <name evidence="11" type="ORF">PEVE_00005995</name>
</gene>
<reference evidence="11 12" key="1">
    <citation type="submission" date="2022-05" db="EMBL/GenBank/DDBJ databases">
        <authorList>
            <consortium name="Genoscope - CEA"/>
            <person name="William W."/>
        </authorList>
    </citation>
    <scope>NUCLEOTIDE SEQUENCE [LARGE SCALE GENOMIC DNA]</scope>
</reference>
<keyword evidence="5" id="KW-0297">G-protein coupled receptor</keyword>
<protein>
    <recommendedName>
        <fullName evidence="10">G-protein coupled receptors family 1 profile domain-containing protein</fullName>
    </recommendedName>
</protein>
<proteinExistence type="predicted"/>
<name>A0ABN8QMF3_9CNID</name>
<evidence type="ECO:0000313" key="12">
    <source>
        <dbReference type="Proteomes" id="UP001159427"/>
    </source>
</evidence>
<evidence type="ECO:0000256" key="7">
    <source>
        <dbReference type="ARBA" id="ARBA00023170"/>
    </source>
</evidence>
<evidence type="ECO:0000256" key="8">
    <source>
        <dbReference type="ARBA" id="ARBA00023224"/>
    </source>
</evidence>
<sequence length="274" mass="30472">MPGDPFADQVPADRDEEMEAFAISPMALSFEAAGIIGMCSTIIIGNGLLCVLSFRKPNQSYTGNITLLYVAVADIFTAIITMPLMVASLLELKWKYGDLLCKTTGVLTMLFLGCSLLVLCVVLLHRFWLVFCSSSEDLESLSRKQVLIFLVVVVLAIAIACLVVLIDWRKFQTNPARLLCRLANSPNYIAALHGATPTSLTEFISPYVPRRALRAADHLLLQQPTHKLKLIDLRAFSVCAPYLWNSLPFEIKSSASVSIFKVKLKTYLFRQAYF</sequence>
<keyword evidence="4 9" id="KW-1133">Transmembrane helix</keyword>
<dbReference type="PANTHER" id="PTHR24248">
    <property type="entry name" value="ADRENERGIC RECEPTOR-RELATED G-PROTEIN COUPLED RECEPTOR"/>
    <property type="match status" value="1"/>
</dbReference>
<dbReference type="InterPro" id="IPR017452">
    <property type="entry name" value="GPCR_Rhodpsn_7TM"/>
</dbReference>
<keyword evidence="12" id="KW-1185">Reference proteome</keyword>
<comment type="subcellular location">
    <subcellularLocation>
        <location evidence="1">Cell membrane</location>
        <topology evidence="1">Multi-pass membrane protein</topology>
    </subcellularLocation>
</comment>
<evidence type="ECO:0000256" key="9">
    <source>
        <dbReference type="SAM" id="Phobius"/>
    </source>
</evidence>
<dbReference type="PROSITE" id="PS50262">
    <property type="entry name" value="G_PROTEIN_RECEP_F1_2"/>
    <property type="match status" value="1"/>
</dbReference>
<dbReference type="Proteomes" id="UP001159427">
    <property type="component" value="Unassembled WGS sequence"/>
</dbReference>
<evidence type="ECO:0000256" key="4">
    <source>
        <dbReference type="ARBA" id="ARBA00022989"/>
    </source>
</evidence>
<keyword evidence="3 9" id="KW-0812">Transmembrane</keyword>
<feature type="transmembrane region" description="Helical" evidence="9">
    <location>
        <begin position="32"/>
        <end position="54"/>
    </location>
</feature>
<dbReference type="Pfam" id="PF00001">
    <property type="entry name" value="7tm_1"/>
    <property type="match status" value="1"/>
</dbReference>
<feature type="transmembrane region" description="Helical" evidence="9">
    <location>
        <begin position="146"/>
        <end position="168"/>
    </location>
</feature>
<evidence type="ECO:0000256" key="5">
    <source>
        <dbReference type="ARBA" id="ARBA00023040"/>
    </source>
</evidence>
<keyword evidence="8" id="KW-0807">Transducer</keyword>
<keyword evidence="7" id="KW-0675">Receptor</keyword>
<evidence type="ECO:0000256" key="3">
    <source>
        <dbReference type="ARBA" id="ARBA00022692"/>
    </source>
</evidence>
<evidence type="ECO:0000256" key="1">
    <source>
        <dbReference type="ARBA" id="ARBA00004651"/>
    </source>
</evidence>
<dbReference type="InterPro" id="IPR000276">
    <property type="entry name" value="GPCR_Rhodpsn"/>
</dbReference>